<dbReference type="InterPro" id="IPR004175">
    <property type="entry name" value="RNA_CPDase"/>
</dbReference>
<feature type="domain" description="Phosphoesterase HXTX" evidence="3">
    <location>
        <begin position="9"/>
        <end position="91"/>
    </location>
</feature>
<dbReference type="PANTHER" id="PTHR35561">
    <property type="entry name" value="RNA 2',3'-CYCLIC PHOSPHODIESTERASE"/>
    <property type="match status" value="1"/>
</dbReference>
<evidence type="ECO:0000256" key="2">
    <source>
        <dbReference type="HAMAP-Rule" id="MF_01940"/>
    </source>
</evidence>
<feature type="short sequence motif" description="HXTX 1" evidence="2">
    <location>
        <begin position="40"/>
        <end position="43"/>
    </location>
</feature>
<comment type="caution">
    <text evidence="4">The sequence shown here is derived from an EMBL/GenBank/DDBJ whole genome shotgun (WGS) entry which is preliminary data.</text>
</comment>
<dbReference type="GO" id="GO:0004113">
    <property type="term" value="F:2',3'-cyclic-nucleotide 3'-phosphodiesterase activity"/>
    <property type="evidence" value="ECO:0007669"/>
    <property type="project" value="InterPro"/>
</dbReference>
<organism evidence="4 5">
    <name type="scientific">Planobispora siamensis</name>
    <dbReference type="NCBI Taxonomy" id="936338"/>
    <lineage>
        <taxon>Bacteria</taxon>
        <taxon>Bacillati</taxon>
        <taxon>Actinomycetota</taxon>
        <taxon>Actinomycetes</taxon>
        <taxon>Streptosporangiales</taxon>
        <taxon>Streptosporangiaceae</taxon>
        <taxon>Planobispora</taxon>
    </lineage>
</organism>
<dbReference type="GO" id="GO:0008664">
    <property type="term" value="F:RNA 2',3'-cyclic 3'-phosphodiesterase activity"/>
    <property type="evidence" value="ECO:0007669"/>
    <property type="project" value="UniProtKB-EC"/>
</dbReference>
<feature type="active site" description="Proton acceptor" evidence="2">
    <location>
        <position position="160"/>
    </location>
</feature>
<dbReference type="PANTHER" id="PTHR35561:SF1">
    <property type="entry name" value="RNA 2',3'-CYCLIC PHOSPHODIESTERASE"/>
    <property type="match status" value="1"/>
</dbReference>
<dbReference type="InterPro" id="IPR014051">
    <property type="entry name" value="Phosphoesterase_HXTX"/>
</dbReference>
<evidence type="ECO:0000313" key="5">
    <source>
        <dbReference type="Proteomes" id="UP000619788"/>
    </source>
</evidence>
<keyword evidence="5" id="KW-1185">Reference proteome</keyword>
<gene>
    <name evidence="4" type="ORF">Psi01_23990</name>
</gene>
<dbReference type="EC" id="3.1.4.58" evidence="2"/>
<proteinExistence type="inferred from homology"/>
<feature type="domain" description="Phosphoesterase HXTX" evidence="3">
    <location>
        <begin position="129"/>
        <end position="204"/>
    </location>
</feature>
<sequence>MRLFVGLLPPQPVRDELARALGPHRAAWPRLRWIDQANWHLTLAFLGEVPEQVLPELHERLARAVSRHAPMTLAFTGAGAFPSARRARVFWAGLREDGPHEAGLREDGPHEVGLHGDGLHGDGLRKGGRSPLVRLAGSVAAGARRAGAVQVDESRRYRPHLTLARSREDADVRPLVEAFESFAGAPWEAGTAHLVRSHLGAAVRYETVAEWPLTARAPGGRG</sequence>
<evidence type="ECO:0000313" key="4">
    <source>
        <dbReference type="EMBL" id="GIH91769.1"/>
    </source>
</evidence>
<dbReference type="InterPro" id="IPR009097">
    <property type="entry name" value="Cyclic_Pdiesterase"/>
</dbReference>
<evidence type="ECO:0000256" key="1">
    <source>
        <dbReference type="ARBA" id="ARBA00022801"/>
    </source>
</evidence>
<feature type="active site" description="Proton donor" evidence="2">
    <location>
        <position position="40"/>
    </location>
</feature>
<accession>A0A8J3SEC6</accession>
<comment type="similarity">
    <text evidence="2">Belongs to the 2H phosphoesterase superfamily. ThpR family.</text>
</comment>
<name>A0A8J3SEC6_9ACTN</name>
<dbReference type="NCBIfam" id="TIGR02258">
    <property type="entry name" value="2_5_ligase"/>
    <property type="match status" value="1"/>
</dbReference>
<dbReference type="Pfam" id="PF02834">
    <property type="entry name" value="LigT_PEase"/>
    <property type="match status" value="2"/>
</dbReference>
<evidence type="ECO:0000259" key="3">
    <source>
        <dbReference type="Pfam" id="PF02834"/>
    </source>
</evidence>
<feature type="short sequence motif" description="HXTX 2" evidence="2">
    <location>
        <begin position="160"/>
        <end position="163"/>
    </location>
</feature>
<dbReference type="SUPFAM" id="SSF55144">
    <property type="entry name" value="LigT-like"/>
    <property type="match status" value="1"/>
</dbReference>
<protein>
    <recommendedName>
        <fullName evidence="2">RNA 2',3'-cyclic phosphodiesterase</fullName>
        <shortName evidence="2">RNA 2',3'-CPDase</shortName>
        <ecNumber evidence="2">3.1.4.58</ecNumber>
    </recommendedName>
</protein>
<dbReference type="Proteomes" id="UP000619788">
    <property type="component" value="Unassembled WGS sequence"/>
</dbReference>
<dbReference type="EMBL" id="BOOJ01000022">
    <property type="protein sequence ID" value="GIH91769.1"/>
    <property type="molecule type" value="Genomic_DNA"/>
</dbReference>
<keyword evidence="1 2" id="KW-0378">Hydrolase</keyword>
<comment type="function">
    <text evidence="2">Hydrolyzes RNA 2',3'-cyclic phosphodiester to an RNA 2'-phosphomonoester.</text>
</comment>
<comment type="catalytic activity">
    <reaction evidence="2">
        <text>a 3'-end 2',3'-cyclophospho-ribonucleotide-RNA + H2O = a 3'-end 2'-phospho-ribonucleotide-RNA + H(+)</text>
        <dbReference type="Rhea" id="RHEA:11828"/>
        <dbReference type="Rhea" id="RHEA-COMP:10464"/>
        <dbReference type="Rhea" id="RHEA-COMP:17353"/>
        <dbReference type="ChEBI" id="CHEBI:15377"/>
        <dbReference type="ChEBI" id="CHEBI:15378"/>
        <dbReference type="ChEBI" id="CHEBI:83064"/>
        <dbReference type="ChEBI" id="CHEBI:173113"/>
        <dbReference type="EC" id="3.1.4.58"/>
    </reaction>
</comment>
<dbReference type="RefSeq" id="WP_204064020.1">
    <property type="nucleotide sequence ID" value="NZ_BOOJ01000022.1"/>
</dbReference>
<dbReference type="AlphaFoldDB" id="A0A8J3SEC6"/>
<dbReference type="Gene3D" id="3.90.1140.10">
    <property type="entry name" value="Cyclic phosphodiesterase"/>
    <property type="match status" value="1"/>
</dbReference>
<reference evidence="4 5" key="1">
    <citation type="submission" date="2021-01" db="EMBL/GenBank/DDBJ databases">
        <title>Whole genome shotgun sequence of Planobispora siamensis NBRC 107568.</title>
        <authorList>
            <person name="Komaki H."/>
            <person name="Tamura T."/>
        </authorList>
    </citation>
    <scope>NUCLEOTIDE SEQUENCE [LARGE SCALE GENOMIC DNA]</scope>
    <source>
        <strain evidence="4 5">NBRC 107568</strain>
    </source>
</reference>
<dbReference type="HAMAP" id="MF_01940">
    <property type="entry name" value="RNA_CPDase"/>
    <property type="match status" value="1"/>
</dbReference>